<keyword evidence="4" id="KW-0732">Signal</keyword>
<dbReference type="InterPro" id="IPR003112">
    <property type="entry name" value="Olfac-like_dom"/>
</dbReference>
<comment type="caution">
    <text evidence="3">Lacks conserved residue(s) required for the propagation of feature annotation.</text>
</comment>
<dbReference type="SMART" id="SM00284">
    <property type="entry name" value="OLF"/>
    <property type="match status" value="1"/>
</dbReference>
<evidence type="ECO:0000256" key="4">
    <source>
        <dbReference type="SAM" id="SignalP"/>
    </source>
</evidence>
<protein>
    <recommendedName>
        <fullName evidence="5">Olfactomedin-like domain-containing protein</fullName>
    </recommendedName>
</protein>
<keyword evidence="2" id="KW-0964">Secreted</keyword>
<feature type="chain" id="PRO_5040419550" description="Olfactomedin-like domain-containing protein" evidence="4">
    <location>
        <begin position="25"/>
        <end position="457"/>
    </location>
</feature>
<dbReference type="AlphaFoldDB" id="A0A9Q1DJJ7"/>
<feature type="signal peptide" evidence="4">
    <location>
        <begin position="1"/>
        <end position="24"/>
    </location>
</feature>
<evidence type="ECO:0000256" key="2">
    <source>
        <dbReference type="ARBA" id="ARBA00022525"/>
    </source>
</evidence>
<dbReference type="GO" id="GO:0005615">
    <property type="term" value="C:extracellular space"/>
    <property type="evidence" value="ECO:0007669"/>
    <property type="project" value="TreeGrafter"/>
</dbReference>
<sequence>MSSMVRFLLLVPLLLLLLTESNSAQRVKGQRKADACACEVNATQWDFPAQTYEGVSQQVQSCGDFLGKIQAQVLLTEEKLPLINATVGNITGRLNAFEYLKTRGLYQTLHLRKLSQQLEVLQKDIISTHQTNPSAKTRSLTQEATKVREDVTKMQKSNVFNLEAVRENLRALRNGLETCKTIEPGFMSSCSQRLMKNISSPLVTKLSPYGKSYPAGSWGRETSPTSPEAYWVQPLVNAHKHGNIVRHYPSYEDFMGSRNHKDFPVAPSHSAANAIQGPGSLLYGGAFFYQCLNTGELCRFDLQTLATTRHTLPGAGFNNQFPYCYYSCRDWTDMDFSADERGLWVIYATQESHGNVVVSLLEAESLNITHTWSTRLFKKSITNAFMVCGVLYATRYIDRYREEVFYAFDTATGREDNTLALPLEKMADGVANLHYNPADHRLYMYNDNYLLAYEAHF</sequence>
<comment type="caution">
    <text evidence="6">The sequence shown here is derived from an EMBL/GenBank/DDBJ whole genome shotgun (WGS) entry which is preliminary data.</text>
</comment>
<evidence type="ECO:0000313" key="7">
    <source>
        <dbReference type="Proteomes" id="UP001152803"/>
    </source>
</evidence>
<dbReference type="PANTHER" id="PTHR23192">
    <property type="entry name" value="OLFACTOMEDIN-RELATED"/>
    <property type="match status" value="1"/>
</dbReference>
<dbReference type="EMBL" id="JAFJMO010000007">
    <property type="protein sequence ID" value="KAJ8272224.1"/>
    <property type="molecule type" value="Genomic_DNA"/>
</dbReference>
<dbReference type="PROSITE" id="PS51132">
    <property type="entry name" value="OLF"/>
    <property type="match status" value="1"/>
</dbReference>
<name>A0A9Q1DJJ7_CONCO</name>
<gene>
    <name evidence="6" type="ORF">COCON_G00110830</name>
</gene>
<organism evidence="6 7">
    <name type="scientific">Conger conger</name>
    <name type="common">Conger eel</name>
    <name type="synonym">Muraena conger</name>
    <dbReference type="NCBI Taxonomy" id="82655"/>
    <lineage>
        <taxon>Eukaryota</taxon>
        <taxon>Metazoa</taxon>
        <taxon>Chordata</taxon>
        <taxon>Craniata</taxon>
        <taxon>Vertebrata</taxon>
        <taxon>Euteleostomi</taxon>
        <taxon>Actinopterygii</taxon>
        <taxon>Neopterygii</taxon>
        <taxon>Teleostei</taxon>
        <taxon>Anguilliformes</taxon>
        <taxon>Congridae</taxon>
        <taxon>Conger</taxon>
    </lineage>
</organism>
<feature type="domain" description="Olfactomedin-like" evidence="5">
    <location>
        <begin position="189"/>
        <end position="457"/>
    </location>
</feature>
<reference evidence="6" key="1">
    <citation type="journal article" date="2023" name="Science">
        <title>Genome structures resolve the early diversification of teleost fishes.</title>
        <authorList>
            <person name="Parey E."/>
            <person name="Louis A."/>
            <person name="Montfort J."/>
            <person name="Bouchez O."/>
            <person name="Roques C."/>
            <person name="Iampietro C."/>
            <person name="Lluch J."/>
            <person name="Castinel A."/>
            <person name="Donnadieu C."/>
            <person name="Desvignes T."/>
            <person name="Floi Bucao C."/>
            <person name="Jouanno E."/>
            <person name="Wen M."/>
            <person name="Mejri S."/>
            <person name="Dirks R."/>
            <person name="Jansen H."/>
            <person name="Henkel C."/>
            <person name="Chen W.J."/>
            <person name="Zahm M."/>
            <person name="Cabau C."/>
            <person name="Klopp C."/>
            <person name="Thompson A.W."/>
            <person name="Robinson-Rechavi M."/>
            <person name="Braasch I."/>
            <person name="Lecointre G."/>
            <person name="Bobe J."/>
            <person name="Postlethwait J.H."/>
            <person name="Berthelot C."/>
            <person name="Roest Crollius H."/>
            <person name="Guiguen Y."/>
        </authorList>
    </citation>
    <scope>NUCLEOTIDE SEQUENCE</scope>
    <source>
        <strain evidence="6">Concon-B</strain>
    </source>
</reference>
<evidence type="ECO:0000313" key="6">
    <source>
        <dbReference type="EMBL" id="KAJ8272224.1"/>
    </source>
</evidence>
<dbReference type="Proteomes" id="UP001152803">
    <property type="component" value="Unassembled WGS sequence"/>
</dbReference>
<accession>A0A9Q1DJJ7</accession>
<proteinExistence type="predicted"/>
<dbReference type="InterPro" id="IPR050605">
    <property type="entry name" value="Olfactomedin-like_domain"/>
</dbReference>
<evidence type="ECO:0000256" key="1">
    <source>
        <dbReference type="ARBA" id="ARBA00004613"/>
    </source>
</evidence>
<comment type="subcellular location">
    <subcellularLocation>
        <location evidence="1">Secreted</location>
    </subcellularLocation>
</comment>
<dbReference type="OrthoDB" id="8626508at2759"/>
<dbReference type="PANTHER" id="PTHR23192:SF31">
    <property type="entry name" value="OLFACTOMEDIN-4-LIKE"/>
    <property type="match status" value="1"/>
</dbReference>
<dbReference type="Pfam" id="PF02191">
    <property type="entry name" value="OLF"/>
    <property type="match status" value="1"/>
</dbReference>
<evidence type="ECO:0000256" key="3">
    <source>
        <dbReference type="PROSITE-ProRule" id="PRU00446"/>
    </source>
</evidence>
<evidence type="ECO:0000259" key="5">
    <source>
        <dbReference type="PROSITE" id="PS51132"/>
    </source>
</evidence>
<keyword evidence="7" id="KW-1185">Reference proteome</keyword>
<dbReference type="GO" id="GO:0007165">
    <property type="term" value="P:signal transduction"/>
    <property type="evidence" value="ECO:0007669"/>
    <property type="project" value="TreeGrafter"/>
</dbReference>